<dbReference type="Pfam" id="PF23539">
    <property type="entry name" value="DUF7134"/>
    <property type="match status" value="1"/>
</dbReference>
<dbReference type="AlphaFoldDB" id="A0A6J6DEB8"/>
<dbReference type="InterPro" id="IPR003594">
    <property type="entry name" value="HATPase_dom"/>
</dbReference>
<keyword evidence="7" id="KW-0067">ATP-binding</keyword>
<dbReference type="EMBL" id="CAEZSR010000055">
    <property type="protein sequence ID" value="CAB4559798.1"/>
    <property type="molecule type" value="Genomic_DNA"/>
</dbReference>
<dbReference type="InterPro" id="IPR055558">
    <property type="entry name" value="DUF7134"/>
</dbReference>
<evidence type="ECO:0000313" key="12">
    <source>
        <dbReference type="EMBL" id="CAB4559798.1"/>
    </source>
</evidence>
<protein>
    <recommendedName>
        <fullName evidence="2">histidine kinase</fullName>
        <ecNumber evidence="2">2.7.13.3</ecNumber>
    </recommendedName>
</protein>
<evidence type="ECO:0000256" key="4">
    <source>
        <dbReference type="ARBA" id="ARBA00022679"/>
    </source>
</evidence>
<keyword evidence="10" id="KW-0472">Membrane</keyword>
<feature type="region of interest" description="Disordered" evidence="9">
    <location>
        <begin position="393"/>
        <end position="432"/>
    </location>
</feature>
<dbReference type="InterPro" id="IPR011712">
    <property type="entry name" value="Sig_transdc_His_kin_sub3_dim/P"/>
</dbReference>
<reference evidence="12" key="1">
    <citation type="submission" date="2020-05" db="EMBL/GenBank/DDBJ databases">
        <authorList>
            <person name="Chiriac C."/>
            <person name="Salcher M."/>
            <person name="Ghai R."/>
            <person name="Kavagutti S V."/>
        </authorList>
    </citation>
    <scope>NUCLEOTIDE SEQUENCE</scope>
</reference>
<evidence type="ECO:0000256" key="6">
    <source>
        <dbReference type="ARBA" id="ARBA00022777"/>
    </source>
</evidence>
<feature type="transmembrane region" description="Helical" evidence="10">
    <location>
        <begin position="127"/>
        <end position="147"/>
    </location>
</feature>
<keyword evidence="8" id="KW-0175">Coiled coil</keyword>
<evidence type="ECO:0000256" key="1">
    <source>
        <dbReference type="ARBA" id="ARBA00000085"/>
    </source>
</evidence>
<dbReference type="InterPro" id="IPR036890">
    <property type="entry name" value="HATPase_C_sf"/>
</dbReference>
<dbReference type="Gene3D" id="1.20.5.1930">
    <property type="match status" value="1"/>
</dbReference>
<keyword evidence="10" id="KW-1133">Transmembrane helix</keyword>
<keyword evidence="6" id="KW-0418">Kinase</keyword>
<feature type="region of interest" description="Disordered" evidence="9">
    <location>
        <begin position="1"/>
        <end position="20"/>
    </location>
</feature>
<dbReference type="Gene3D" id="3.30.565.10">
    <property type="entry name" value="Histidine kinase-like ATPase, C-terminal domain"/>
    <property type="match status" value="1"/>
</dbReference>
<evidence type="ECO:0000259" key="11">
    <source>
        <dbReference type="SMART" id="SM00387"/>
    </source>
</evidence>
<dbReference type="GO" id="GO:0005524">
    <property type="term" value="F:ATP binding"/>
    <property type="evidence" value="ECO:0007669"/>
    <property type="project" value="UniProtKB-KW"/>
</dbReference>
<dbReference type="SMART" id="SM00387">
    <property type="entry name" value="HATPase_c"/>
    <property type="match status" value="1"/>
</dbReference>
<evidence type="ECO:0000256" key="9">
    <source>
        <dbReference type="SAM" id="MobiDB-lite"/>
    </source>
</evidence>
<sequence length="432" mass="46177">MPAATPAPSTSGRRPKRPRPVLWLRERPRTADALLAIAVTVTSLVAHLTTRSDVGFSDLAEPTWWSPAVVAASTLPLLWRRRWPVLTLVLVTVPECVLQANEMVGAGFLNVLIAAYSLGAYVAGRRLLVVGLVTFSCLVGFVGVGMAIDGVELGALVSTAVLYSGSIVLGDNMRRRRERAADLVERAERAERERELLAHQQVQHERTRIAREMHDVVAHSLSVMIIQAGAARRHVRANPDQAIEALESIEATGREAMTEMRQILGVLRDGGDGGETVRGRAPQPSLATLDELVQQSPDLRVSLHTSGDLSAVPPAIELSAYRVVQEALTNVRRHAGRVDRVDVTVELVADALHVTIDDDGRGASASSDDPGFGLVGMRERVAMFGGRLDAGPRTGGGWRVRATFPGASETPTASPTAGSTTGSSERSSEVGS</sequence>
<evidence type="ECO:0000256" key="5">
    <source>
        <dbReference type="ARBA" id="ARBA00022741"/>
    </source>
</evidence>
<evidence type="ECO:0000256" key="8">
    <source>
        <dbReference type="SAM" id="Coils"/>
    </source>
</evidence>
<name>A0A6J6DEB8_9ZZZZ</name>
<dbReference type="CDD" id="cd16917">
    <property type="entry name" value="HATPase_UhpB-NarQ-NarX-like"/>
    <property type="match status" value="1"/>
</dbReference>
<organism evidence="12">
    <name type="scientific">freshwater metagenome</name>
    <dbReference type="NCBI Taxonomy" id="449393"/>
    <lineage>
        <taxon>unclassified sequences</taxon>
        <taxon>metagenomes</taxon>
        <taxon>ecological metagenomes</taxon>
    </lineage>
</organism>
<dbReference type="Pfam" id="PF02518">
    <property type="entry name" value="HATPase_c"/>
    <property type="match status" value="1"/>
</dbReference>
<comment type="catalytic activity">
    <reaction evidence="1">
        <text>ATP + protein L-histidine = ADP + protein N-phospho-L-histidine.</text>
        <dbReference type="EC" id="2.7.13.3"/>
    </reaction>
</comment>
<evidence type="ECO:0000256" key="7">
    <source>
        <dbReference type="ARBA" id="ARBA00022840"/>
    </source>
</evidence>
<dbReference type="PANTHER" id="PTHR24421">
    <property type="entry name" value="NITRATE/NITRITE SENSOR PROTEIN NARX-RELATED"/>
    <property type="match status" value="1"/>
</dbReference>
<feature type="compositionally biased region" description="Low complexity" evidence="9">
    <location>
        <begin position="405"/>
        <end position="432"/>
    </location>
</feature>
<evidence type="ECO:0000256" key="2">
    <source>
        <dbReference type="ARBA" id="ARBA00012438"/>
    </source>
</evidence>
<dbReference type="PANTHER" id="PTHR24421:SF10">
    <property type="entry name" value="NITRATE_NITRITE SENSOR PROTEIN NARQ"/>
    <property type="match status" value="1"/>
</dbReference>
<dbReference type="InterPro" id="IPR050482">
    <property type="entry name" value="Sensor_HK_TwoCompSys"/>
</dbReference>
<dbReference type="Pfam" id="PF07730">
    <property type="entry name" value="HisKA_3"/>
    <property type="match status" value="1"/>
</dbReference>
<dbReference type="GO" id="GO:0016020">
    <property type="term" value="C:membrane"/>
    <property type="evidence" value="ECO:0007669"/>
    <property type="project" value="InterPro"/>
</dbReference>
<keyword evidence="5" id="KW-0547">Nucleotide-binding</keyword>
<evidence type="ECO:0000256" key="3">
    <source>
        <dbReference type="ARBA" id="ARBA00022553"/>
    </source>
</evidence>
<dbReference type="GO" id="GO:0000155">
    <property type="term" value="F:phosphorelay sensor kinase activity"/>
    <property type="evidence" value="ECO:0007669"/>
    <property type="project" value="InterPro"/>
</dbReference>
<keyword evidence="10" id="KW-0812">Transmembrane</keyword>
<feature type="coiled-coil region" evidence="8">
    <location>
        <begin position="170"/>
        <end position="207"/>
    </location>
</feature>
<feature type="transmembrane region" description="Helical" evidence="10">
    <location>
        <begin position="153"/>
        <end position="170"/>
    </location>
</feature>
<gene>
    <name evidence="12" type="ORF">UFOPK1493_01696</name>
</gene>
<dbReference type="GO" id="GO:0046983">
    <property type="term" value="F:protein dimerization activity"/>
    <property type="evidence" value="ECO:0007669"/>
    <property type="project" value="InterPro"/>
</dbReference>
<keyword evidence="3" id="KW-0597">Phosphoprotein</keyword>
<dbReference type="EC" id="2.7.13.3" evidence="2"/>
<dbReference type="SUPFAM" id="SSF55874">
    <property type="entry name" value="ATPase domain of HSP90 chaperone/DNA topoisomerase II/histidine kinase"/>
    <property type="match status" value="1"/>
</dbReference>
<keyword evidence="4" id="KW-0808">Transferase</keyword>
<feature type="transmembrane region" description="Helical" evidence="10">
    <location>
        <begin position="33"/>
        <end position="50"/>
    </location>
</feature>
<proteinExistence type="predicted"/>
<feature type="domain" description="Histidine kinase/HSP90-like ATPase" evidence="11">
    <location>
        <begin position="315"/>
        <end position="408"/>
    </location>
</feature>
<evidence type="ECO:0000256" key="10">
    <source>
        <dbReference type="SAM" id="Phobius"/>
    </source>
</evidence>
<accession>A0A6J6DEB8</accession>